<accession>A0A0C3S7X1</accession>
<dbReference type="InterPro" id="IPR018957">
    <property type="entry name" value="Znf_C3HC4_RING-type"/>
</dbReference>
<dbReference type="Gene3D" id="3.30.40.10">
    <property type="entry name" value="Zinc/RING finger domain, C3HC4 (zinc finger)"/>
    <property type="match status" value="1"/>
</dbReference>
<dbReference type="STRING" id="745531.A0A0C3S7X1"/>
<evidence type="ECO:0000313" key="7">
    <source>
        <dbReference type="EMBL" id="KIP04940.1"/>
    </source>
</evidence>
<dbReference type="PANTHER" id="PTHR23041:SF78">
    <property type="entry name" value="E3 UBIQUITIN-PROTEIN LIGASE RNF4"/>
    <property type="match status" value="1"/>
</dbReference>
<keyword evidence="3" id="KW-0862">Zinc</keyword>
<dbReference type="InterPro" id="IPR001841">
    <property type="entry name" value="Znf_RING"/>
</dbReference>
<dbReference type="PROSITE" id="PS00518">
    <property type="entry name" value="ZF_RING_1"/>
    <property type="match status" value="1"/>
</dbReference>
<dbReference type="HOGENOM" id="CLU_030109_1_0_1"/>
<dbReference type="Proteomes" id="UP000053257">
    <property type="component" value="Unassembled WGS sequence"/>
</dbReference>
<evidence type="ECO:0000256" key="1">
    <source>
        <dbReference type="ARBA" id="ARBA00022723"/>
    </source>
</evidence>
<dbReference type="SMART" id="SM00184">
    <property type="entry name" value="RING"/>
    <property type="match status" value="1"/>
</dbReference>
<gene>
    <name evidence="7" type="ORF">PHLGIDRAFT_129168</name>
</gene>
<dbReference type="AlphaFoldDB" id="A0A0C3S7X1"/>
<evidence type="ECO:0000256" key="3">
    <source>
        <dbReference type="ARBA" id="ARBA00022833"/>
    </source>
</evidence>
<dbReference type="PANTHER" id="PTHR23041">
    <property type="entry name" value="RING FINGER DOMAIN-CONTAINING"/>
    <property type="match status" value="1"/>
</dbReference>
<feature type="domain" description="RING-type" evidence="6">
    <location>
        <begin position="233"/>
        <end position="290"/>
    </location>
</feature>
<dbReference type="EMBL" id="KN840557">
    <property type="protein sequence ID" value="KIP04940.1"/>
    <property type="molecule type" value="Genomic_DNA"/>
</dbReference>
<name>A0A0C3S7X1_PHLG1</name>
<dbReference type="OrthoDB" id="6105938at2759"/>
<dbReference type="InterPro" id="IPR047134">
    <property type="entry name" value="RNF4"/>
</dbReference>
<dbReference type="Gene3D" id="1.10.287.1490">
    <property type="match status" value="1"/>
</dbReference>
<keyword evidence="8" id="KW-1185">Reference proteome</keyword>
<evidence type="ECO:0000256" key="4">
    <source>
        <dbReference type="PROSITE-ProRule" id="PRU00175"/>
    </source>
</evidence>
<evidence type="ECO:0000256" key="5">
    <source>
        <dbReference type="SAM" id="MobiDB-lite"/>
    </source>
</evidence>
<protein>
    <recommendedName>
        <fullName evidence="6">RING-type domain-containing protein</fullName>
    </recommendedName>
</protein>
<dbReference type="Pfam" id="PF26609">
    <property type="entry name" value="DUF8191"/>
    <property type="match status" value="1"/>
</dbReference>
<dbReference type="InterPro" id="IPR013083">
    <property type="entry name" value="Znf_RING/FYVE/PHD"/>
</dbReference>
<organism evidence="7 8">
    <name type="scientific">Phlebiopsis gigantea (strain 11061_1 CR5-6)</name>
    <name type="common">White-rot fungus</name>
    <name type="synonym">Peniophora gigantea</name>
    <dbReference type="NCBI Taxonomy" id="745531"/>
    <lineage>
        <taxon>Eukaryota</taxon>
        <taxon>Fungi</taxon>
        <taxon>Dikarya</taxon>
        <taxon>Basidiomycota</taxon>
        <taxon>Agaricomycotina</taxon>
        <taxon>Agaricomycetes</taxon>
        <taxon>Polyporales</taxon>
        <taxon>Phanerochaetaceae</taxon>
        <taxon>Phlebiopsis</taxon>
    </lineage>
</organism>
<dbReference type="SUPFAM" id="SSF57850">
    <property type="entry name" value="RING/U-box"/>
    <property type="match status" value="1"/>
</dbReference>
<dbReference type="Pfam" id="PF00097">
    <property type="entry name" value="zf-C3HC4"/>
    <property type="match status" value="1"/>
</dbReference>
<proteinExistence type="predicted"/>
<evidence type="ECO:0000259" key="6">
    <source>
        <dbReference type="PROSITE" id="PS50089"/>
    </source>
</evidence>
<evidence type="ECO:0000313" key="8">
    <source>
        <dbReference type="Proteomes" id="UP000053257"/>
    </source>
</evidence>
<keyword evidence="1" id="KW-0479">Metal-binding</keyword>
<evidence type="ECO:0000256" key="2">
    <source>
        <dbReference type="ARBA" id="ARBA00022771"/>
    </source>
</evidence>
<keyword evidence="2 4" id="KW-0863">Zinc-finger</keyword>
<feature type="region of interest" description="Disordered" evidence="5">
    <location>
        <begin position="196"/>
        <end position="221"/>
    </location>
</feature>
<dbReference type="InterPro" id="IPR058504">
    <property type="entry name" value="DUF8191"/>
</dbReference>
<dbReference type="InterPro" id="IPR017907">
    <property type="entry name" value="Znf_RING_CS"/>
</dbReference>
<feature type="compositionally biased region" description="Basic residues" evidence="5">
    <location>
        <begin position="114"/>
        <end position="124"/>
    </location>
</feature>
<reference evidence="7 8" key="1">
    <citation type="journal article" date="2014" name="PLoS Genet.">
        <title>Analysis of the Phlebiopsis gigantea genome, transcriptome and secretome provides insight into its pioneer colonization strategies of wood.</title>
        <authorList>
            <person name="Hori C."/>
            <person name="Ishida T."/>
            <person name="Igarashi K."/>
            <person name="Samejima M."/>
            <person name="Suzuki H."/>
            <person name="Master E."/>
            <person name="Ferreira P."/>
            <person name="Ruiz-Duenas F.J."/>
            <person name="Held B."/>
            <person name="Canessa P."/>
            <person name="Larrondo L.F."/>
            <person name="Schmoll M."/>
            <person name="Druzhinina I.S."/>
            <person name="Kubicek C.P."/>
            <person name="Gaskell J.A."/>
            <person name="Kersten P."/>
            <person name="St John F."/>
            <person name="Glasner J."/>
            <person name="Sabat G."/>
            <person name="Splinter BonDurant S."/>
            <person name="Syed K."/>
            <person name="Yadav J."/>
            <person name="Mgbeahuruike A.C."/>
            <person name="Kovalchuk A."/>
            <person name="Asiegbu F.O."/>
            <person name="Lackner G."/>
            <person name="Hoffmeister D."/>
            <person name="Rencoret J."/>
            <person name="Gutierrez A."/>
            <person name="Sun H."/>
            <person name="Lindquist E."/>
            <person name="Barry K."/>
            <person name="Riley R."/>
            <person name="Grigoriev I.V."/>
            <person name="Henrissat B."/>
            <person name="Kues U."/>
            <person name="Berka R.M."/>
            <person name="Martinez A.T."/>
            <person name="Covert S.F."/>
            <person name="Blanchette R.A."/>
            <person name="Cullen D."/>
        </authorList>
    </citation>
    <scope>NUCLEOTIDE SEQUENCE [LARGE SCALE GENOMIC DNA]</scope>
    <source>
        <strain evidence="7 8">11061_1 CR5-6</strain>
    </source>
</reference>
<dbReference type="GO" id="GO:0008270">
    <property type="term" value="F:zinc ion binding"/>
    <property type="evidence" value="ECO:0007669"/>
    <property type="project" value="UniProtKB-KW"/>
</dbReference>
<feature type="region of interest" description="Disordered" evidence="5">
    <location>
        <begin position="1"/>
        <end position="137"/>
    </location>
</feature>
<sequence>MASIVHRRSTTSSRLRENRTSVRGSSPSGRGLKISPIDTTRDDAPPLGEATVLRKRKSSTSATASSSQPGSLRIPRPLSGLPEATSESSRKSANRSLSHSSDVEVQAMLDPRSPRKHSKSKRRDRSASRDASTRLTARSVHQHLGEDNGGSHRHPRVHDDYHKLKEELETLKKQISSYKKTMGKQNKTVEELKKELANTRQSHQDERKELEKLQSRSKKNDEVISTIEGNMNCQICMDMLMRPFGLSPCGHVLCLTCLQGWFRASPAGADDMYDEPESPMYRKKTCPVCRTAILSRPIPLFLVKSIAAALSKAKDAGVSTAPPSPVPEGDPWEGIFPDPAEQMWVEDDDYHDTYSDEALTDPPDIYGDALSDVEDWPFEGYGSDDEEPTYEGLYVQARWEDYSVEVDPEDYLFDLTEETLSLLRRGATTPMIDLFDMTYTEHEGLRAVVRDNIVYLGWNIERHPADESGEEFMEWVYADVYNHPERWAREENFDGTWTAWRLVREDEVVDYASDSDVYYGEDVYDDYPYNDLD</sequence>
<dbReference type="PROSITE" id="PS50089">
    <property type="entry name" value="ZF_RING_2"/>
    <property type="match status" value="1"/>
</dbReference>